<dbReference type="PRINTS" id="PR00095">
    <property type="entry name" value="ANTSNTHASEI"/>
</dbReference>
<dbReference type="Proteomes" id="UP001268542">
    <property type="component" value="Unassembled WGS sequence"/>
</dbReference>
<dbReference type="Gene3D" id="3.60.120.10">
    <property type="entry name" value="Anthranilate synthase"/>
    <property type="match status" value="1"/>
</dbReference>
<dbReference type="PANTHER" id="PTHR11236">
    <property type="entry name" value="AMINOBENZOATE/ANTHRANILATE SYNTHASE"/>
    <property type="match status" value="1"/>
</dbReference>
<dbReference type="InterPro" id="IPR019999">
    <property type="entry name" value="Anth_synth_I-like"/>
</dbReference>
<gene>
    <name evidence="3" type="ORF">RDV89_07085</name>
</gene>
<organism evidence="3 4">
    <name type="scientific">Nocardioides imazamoxiresistens</name>
    <dbReference type="NCBI Taxonomy" id="3231893"/>
    <lineage>
        <taxon>Bacteria</taxon>
        <taxon>Bacillati</taxon>
        <taxon>Actinomycetota</taxon>
        <taxon>Actinomycetes</taxon>
        <taxon>Propionibacteriales</taxon>
        <taxon>Nocardioidaceae</taxon>
        <taxon>Nocardioides</taxon>
    </lineage>
</organism>
<evidence type="ECO:0000313" key="3">
    <source>
        <dbReference type="EMBL" id="MDT9592825.1"/>
    </source>
</evidence>
<protein>
    <submittedName>
        <fullName evidence="3">Anthranilate synthase component I family protein</fullName>
    </submittedName>
</protein>
<feature type="region of interest" description="Disordered" evidence="1">
    <location>
        <begin position="129"/>
        <end position="149"/>
    </location>
</feature>
<dbReference type="RefSeq" id="WP_315732259.1">
    <property type="nucleotide sequence ID" value="NZ_JAVYII010000003.1"/>
</dbReference>
<name>A0ABU3PUB8_9ACTN</name>
<sequence length="445" mass="47264">MTRPDRDPAEVDLDALVAAHPRCVWLDGGAGREWSGRTSWVAGLDEDDVSLTYDAVAGEVVRWTGRPGRWRRTVVGDDPFAVLAAEVAEQPRARWFGYLGYAARRDLPALLDADDPPEAVWLRPSRVRRVEHPGHPGGSGTADTGAPGHDTPDVLAAAAPTAYRSGFERVQEALHAGDSYEVNLTLRHRECTGAAPAEVYRRLRAANPAPYAGFLAHDVDVPGRRSRAWLASSSPERYARLRRDAGGVVLEAKPMKGTAPRGADAADDAARVAALRADTKVRAENLMIVDLLRNDVGSVSDPGTVEVPELMEVETYAGVHQLVSSVRGRLRAGTGVVDAVRALFPAGSMTGAPKLRTMEVVAEAETSARGPYAGAFGWLDGDGADLAVVIRSLTSADGATWSAGTGGGITVRSDLDEEWAEAGWKLARVVPALRSPGRPSPPAAS</sequence>
<keyword evidence="4" id="KW-1185">Reference proteome</keyword>
<feature type="domain" description="Chorismate-utilising enzyme C-terminal" evidence="2">
    <location>
        <begin position="161"/>
        <end position="422"/>
    </location>
</feature>
<dbReference type="InterPro" id="IPR005801">
    <property type="entry name" value="ADC_synthase"/>
</dbReference>
<comment type="caution">
    <text evidence="3">The sequence shown here is derived from an EMBL/GenBank/DDBJ whole genome shotgun (WGS) entry which is preliminary data.</text>
</comment>
<dbReference type="SUPFAM" id="SSF56322">
    <property type="entry name" value="ADC synthase"/>
    <property type="match status" value="1"/>
</dbReference>
<dbReference type="EMBL" id="JAVYII010000003">
    <property type="protein sequence ID" value="MDT9592825.1"/>
    <property type="molecule type" value="Genomic_DNA"/>
</dbReference>
<evidence type="ECO:0000256" key="1">
    <source>
        <dbReference type="SAM" id="MobiDB-lite"/>
    </source>
</evidence>
<dbReference type="PANTHER" id="PTHR11236:SF18">
    <property type="entry name" value="AMINODEOXYCHORISMATE SYNTHASE"/>
    <property type="match status" value="1"/>
</dbReference>
<proteinExistence type="predicted"/>
<reference evidence="3 4" key="1">
    <citation type="submission" date="2023-08" db="EMBL/GenBank/DDBJ databases">
        <title>Nocardioides seae sp. nov., a bacterium isolated from a soil.</title>
        <authorList>
            <person name="Wang X."/>
        </authorList>
    </citation>
    <scope>NUCLEOTIDE SEQUENCE [LARGE SCALE GENOMIC DNA]</scope>
    <source>
        <strain evidence="3 4">YZH12</strain>
    </source>
</reference>
<evidence type="ECO:0000259" key="2">
    <source>
        <dbReference type="Pfam" id="PF00425"/>
    </source>
</evidence>
<evidence type="ECO:0000313" key="4">
    <source>
        <dbReference type="Proteomes" id="UP001268542"/>
    </source>
</evidence>
<dbReference type="Pfam" id="PF00425">
    <property type="entry name" value="Chorismate_bind"/>
    <property type="match status" value="1"/>
</dbReference>
<dbReference type="InterPro" id="IPR015890">
    <property type="entry name" value="Chorismate_C"/>
</dbReference>
<accession>A0ABU3PUB8</accession>